<dbReference type="AlphaFoldDB" id="A0A852Y7N1"/>
<dbReference type="Gene3D" id="2.160.20.10">
    <property type="entry name" value="Single-stranded right-handed beta-helix, Pectin lyase-like"/>
    <property type="match status" value="1"/>
</dbReference>
<name>A0A852Y7N1_9MICO</name>
<dbReference type="SUPFAM" id="SSF51126">
    <property type="entry name" value="Pectin lyase-like"/>
    <property type="match status" value="1"/>
</dbReference>
<organism evidence="5 6">
    <name type="scientific">Schumannella luteola</name>
    <dbReference type="NCBI Taxonomy" id="472059"/>
    <lineage>
        <taxon>Bacteria</taxon>
        <taxon>Bacillati</taxon>
        <taxon>Actinomycetota</taxon>
        <taxon>Actinomycetes</taxon>
        <taxon>Micrococcales</taxon>
        <taxon>Microbacteriaceae</taxon>
        <taxon>Schumannella</taxon>
    </lineage>
</organism>
<dbReference type="EMBL" id="JACBZY010000001">
    <property type="protein sequence ID" value="NYG97390.1"/>
    <property type="molecule type" value="Genomic_DNA"/>
</dbReference>
<dbReference type="PANTHER" id="PTHR40088">
    <property type="entry name" value="PECTATE LYASE (EUROFUNG)"/>
    <property type="match status" value="1"/>
</dbReference>
<dbReference type="Proteomes" id="UP000553888">
    <property type="component" value="Unassembled WGS sequence"/>
</dbReference>
<dbReference type="InterPro" id="IPR011050">
    <property type="entry name" value="Pectin_lyase_fold/virulence"/>
</dbReference>
<keyword evidence="2" id="KW-0964">Secreted</keyword>
<gene>
    <name evidence="5" type="ORF">BJ979_000016</name>
</gene>
<proteinExistence type="predicted"/>
<evidence type="ECO:0000256" key="2">
    <source>
        <dbReference type="ARBA" id="ARBA00022525"/>
    </source>
</evidence>
<evidence type="ECO:0000256" key="3">
    <source>
        <dbReference type="ARBA" id="ARBA00022729"/>
    </source>
</evidence>
<sequence length="475" mass="48075">MTPKTLRLGAAALAAATAVAGVALATVSTTAGPAPVAHAASTTKLFVAPTGADTNAGTAAAPLRTPQKAVDKLGAAGGTVELAAGTYAKQRIVLSGRSGVTVQAAPGAKVVLDATGLTPAADTTGVVDVRDSSDIVIQGLDVTGFRTTSRGRTPVGIFVGGSGSNITVAGNHVHHLGNDNRTQEADDVNAHGIAVYGTNGQKPITNLTIRGNEVDHLVLGASESVVVNGNVDGWTIDQNDVHDNNNIGIDAIGYEKVAKNPSSADADRARNGRITGNTVTRITSVGNPAYAGGCDCADGIYVDGGRDIVISGNRVDSAEIGIEVASEHKGGTTNGIRVESNTVTGSAWVGLAVGGYSATKGDAYDVTVTGNTFTGNNQNDDGSPEILLQNMVHDSRFTGNRITATGDSPALVGRVKNAGGVAKTANVVFDRNDYGSPVAATQVGFSWNGAAITGFPTWKTRSGQDAASTYAVRSN</sequence>
<evidence type="ECO:0008006" key="7">
    <source>
        <dbReference type="Google" id="ProtNLM"/>
    </source>
</evidence>
<dbReference type="PANTHER" id="PTHR40088:SF2">
    <property type="entry name" value="SECRETED SUGAR HYDROLASE"/>
    <property type="match status" value="1"/>
</dbReference>
<comment type="caution">
    <text evidence="5">The sequence shown here is derived from an EMBL/GenBank/DDBJ whole genome shotgun (WGS) entry which is preliminary data.</text>
</comment>
<comment type="subcellular location">
    <subcellularLocation>
        <location evidence="1">Secreted</location>
    </subcellularLocation>
</comment>
<dbReference type="InterPro" id="IPR006626">
    <property type="entry name" value="PbH1"/>
</dbReference>
<feature type="chain" id="PRO_5039335438" description="DUF1565 domain-containing protein" evidence="4">
    <location>
        <begin position="26"/>
        <end position="475"/>
    </location>
</feature>
<evidence type="ECO:0000313" key="6">
    <source>
        <dbReference type="Proteomes" id="UP000553888"/>
    </source>
</evidence>
<evidence type="ECO:0000256" key="4">
    <source>
        <dbReference type="SAM" id="SignalP"/>
    </source>
</evidence>
<dbReference type="SMART" id="SM00710">
    <property type="entry name" value="PbH1"/>
    <property type="match status" value="8"/>
</dbReference>
<accession>A0A852Y7N1</accession>
<evidence type="ECO:0000313" key="5">
    <source>
        <dbReference type="EMBL" id="NYG97390.1"/>
    </source>
</evidence>
<protein>
    <recommendedName>
        <fullName evidence="7">DUF1565 domain-containing protein</fullName>
    </recommendedName>
</protein>
<keyword evidence="3 4" id="KW-0732">Signal</keyword>
<dbReference type="RefSeq" id="WP_179564001.1">
    <property type="nucleotide sequence ID" value="NZ_JACBZY010000001.1"/>
</dbReference>
<reference evidence="5 6" key="1">
    <citation type="submission" date="2020-07" db="EMBL/GenBank/DDBJ databases">
        <title>Sequencing the genomes of 1000 actinobacteria strains.</title>
        <authorList>
            <person name="Klenk H.-P."/>
        </authorList>
    </citation>
    <scope>NUCLEOTIDE SEQUENCE [LARGE SCALE GENOMIC DNA]</scope>
    <source>
        <strain evidence="5 6">DSM 23141</strain>
    </source>
</reference>
<dbReference type="InterPro" id="IPR012334">
    <property type="entry name" value="Pectin_lyas_fold"/>
</dbReference>
<keyword evidence="6" id="KW-1185">Reference proteome</keyword>
<evidence type="ECO:0000256" key="1">
    <source>
        <dbReference type="ARBA" id="ARBA00004613"/>
    </source>
</evidence>
<dbReference type="InterPro" id="IPR052052">
    <property type="entry name" value="Polysaccharide_Lyase_9"/>
</dbReference>
<feature type="signal peptide" evidence="4">
    <location>
        <begin position="1"/>
        <end position="25"/>
    </location>
</feature>
<dbReference type="GO" id="GO:0005576">
    <property type="term" value="C:extracellular region"/>
    <property type="evidence" value="ECO:0007669"/>
    <property type="project" value="UniProtKB-SubCell"/>
</dbReference>
<dbReference type="GO" id="GO:0016837">
    <property type="term" value="F:carbon-oxygen lyase activity, acting on polysaccharides"/>
    <property type="evidence" value="ECO:0007669"/>
    <property type="project" value="TreeGrafter"/>
</dbReference>